<dbReference type="GO" id="GO:0003796">
    <property type="term" value="F:lysozyme activity"/>
    <property type="evidence" value="ECO:0007669"/>
    <property type="project" value="UniProtKB-EC"/>
</dbReference>
<gene>
    <name evidence="5" type="ORF">KP014_09775</name>
    <name evidence="6" type="ORF">SAMN04487895_104205</name>
</gene>
<evidence type="ECO:0000256" key="2">
    <source>
        <dbReference type="ARBA" id="ARBA00022801"/>
    </source>
</evidence>
<evidence type="ECO:0000313" key="5">
    <source>
        <dbReference type="EMBL" id="QWU17409.1"/>
    </source>
</evidence>
<evidence type="ECO:0000313" key="7">
    <source>
        <dbReference type="Proteomes" id="UP000198809"/>
    </source>
</evidence>
<dbReference type="GO" id="GO:0016052">
    <property type="term" value="P:carbohydrate catabolic process"/>
    <property type="evidence" value="ECO:0007669"/>
    <property type="project" value="TreeGrafter"/>
</dbReference>
<dbReference type="PROSITE" id="PS51904">
    <property type="entry name" value="GLYCOSYL_HYDROL_F25_2"/>
    <property type="match status" value="1"/>
</dbReference>
<dbReference type="OrthoDB" id="9802228at2"/>
<sequence>MQARNSKNAQGIDISHHNGPVDWAKVKADGISFAFLKASEGQTYRDDTFAVHVKAARAVGVLVGAYHFVRAVNEADAKAEAANFFAAIEAAGGMDVLDLPPVMDYENNPGGISKARINAIAAAFLLEIEQKTGVRPIVYTGNSFAANFAAAIGKYPLWVARYSKEAPTEVTAWPRWDFWQYSDGQNGGERSGGGRKVAGVSGYVDLNEYAGTVAELKARFTKTKGAEVKVAEGKAERDIDKVSGWAKDAWEEMQENGYFDGIRPGAPITREETSVVLNKLRGNFLKLIAGNVSDIEALKRRLTQIEKGE</sequence>
<evidence type="ECO:0000256" key="4">
    <source>
        <dbReference type="RuleBase" id="RU361176"/>
    </source>
</evidence>
<evidence type="ECO:0000313" key="8">
    <source>
        <dbReference type="Proteomes" id="UP000683429"/>
    </source>
</evidence>
<dbReference type="Proteomes" id="UP000683429">
    <property type="component" value="Chromosome"/>
</dbReference>
<dbReference type="STRING" id="1333845.SAMN04487895_104205"/>
<dbReference type="InterPro" id="IPR002053">
    <property type="entry name" value="Glyco_hydro_25"/>
</dbReference>
<dbReference type="EMBL" id="FODH01000004">
    <property type="protein sequence ID" value="SEO00835.1"/>
    <property type="molecule type" value="Genomic_DNA"/>
</dbReference>
<accession>A0A1H8L6W0</accession>
<dbReference type="PANTHER" id="PTHR34135">
    <property type="entry name" value="LYSOZYME"/>
    <property type="match status" value="1"/>
</dbReference>
<proteinExistence type="inferred from homology"/>
<dbReference type="Proteomes" id="UP000198809">
    <property type="component" value="Unassembled WGS sequence"/>
</dbReference>
<dbReference type="InterPro" id="IPR018077">
    <property type="entry name" value="Glyco_hydro_fam25_subgr"/>
</dbReference>
<dbReference type="Pfam" id="PF01183">
    <property type="entry name" value="Glyco_hydro_25"/>
    <property type="match status" value="1"/>
</dbReference>
<dbReference type="PROSITE" id="PS00953">
    <property type="entry name" value="GLYCOSYL_HYDROL_F25_1"/>
    <property type="match status" value="1"/>
</dbReference>
<keyword evidence="3 4" id="KW-0326">Glycosidase</keyword>
<dbReference type="InterPro" id="IPR008270">
    <property type="entry name" value="Glyco_hydro_25_AS"/>
</dbReference>
<dbReference type="GO" id="GO:0009253">
    <property type="term" value="P:peptidoglycan catabolic process"/>
    <property type="evidence" value="ECO:0007669"/>
    <property type="project" value="InterPro"/>
</dbReference>
<evidence type="ECO:0000313" key="6">
    <source>
        <dbReference type="EMBL" id="SEO00835.1"/>
    </source>
</evidence>
<dbReference type="EMBL" id="CP076607">
    <property type="protein sequence ID" value="QWU17409.1"/>
    <property type="molecule type" value="Genomic_DNA"/>
</dbReference>
<dbReference type="RefSeq" id="WP_051499380.1">
    <property type="nucleotide sequence ID" value="NZ_CP076607.1"/>
</dbReference>
<evidence type="ECO:0000256" key="1">
    <source>
        <dbReference type="ARBA" id="ARBA00010646"/>
    </source>
</evidence>
<comment type="catalytic activity">
    <reaction evidence="4">
        <text>Hydrolysis of (1-&gt;4)-beta-linkages between N-acetylmuramic acid and N-acetyl-D-glucosamine residues in a peptidoglycan and between N-acetyl-D-glucosamine residues in chitodextrins.</text>
        <dbReference type="EC" id="3.2.1.17"/>
    </reaction>
</comment>
<keyword evidence="8" id="KW-1185">Reference proteome</keyword>
<comment type="similarity">
    <text evidence="1 4">Belongs to the glycosyl hydrolase 25 family.</text>
</comment>
<reference evidence="5 8" key="2">
    <citation type="submission" date="2021-06" db="EMBL/GenBank/DDBJ databases">
        <title>Whole genome sequence of Paenibacillus sophorae DSM23020 for comparative genomics.</title>
        <authorList>
            <person name="Kim M.-J."/>
            <person name="Lee G."/>
            <person name="Shin J.-H."/>
        </authorList>
    </citation>
    <scope>NUCLEOTIDE SEQUENCE [LARGE SCALE GENOMIC DNA]</scope>
    <source>
        <strain evidence="5 8">DSM 23020</strain>
    </source>
</reference>
<reference evidence="6 7" key="1">
    <citation type="submission" date="2016-10" db="EMBL/GenBank/DDBJ databases">
        <authorList>
            <person name="de Groot N.N."/>
        </authorList>
    </citation>
    <scope>NUCLEOTIDE SEQUENCE [LARGE SCALE GENOMIC DNA]</scope>
    <source>
        <strain evidence="6 7">CGMCC 1.10238</strain>
    </source>
</reference>
<dbReference type="InterPro" id="IPR017853">
    <property type="entry name" value="GH"/>
</dbReference>
<dbReference type="Gene3D" id="3.20.20.80">
    <property type="entry name" value="Glycosidases"/>
    <property type="match status" value="1"/>
</dbReference>
<organism evidence="6 7">
    <name type="scientific">Paenibacillus sophorae</name>
    <dbReference type="NCBI Taxonomy" id="1333845"/>
    <lineage>
        <taxon>Bacteria</taxon>
        <taxon>Bacillati</taxon>
        <taxon>Bacillota</taxon>
        <taxon>Bacilli</taxon>
        <taxon>Bacillales</taxon>
        <taxon>Paenibacillaceae</taxon>
        <taxon>Paenibacillus</taxon>
    </lineage>
</organism>
<dbReference type="SUPFAM" id="SSF51445">
    <property type="entry name" value="(Trans)glycosidases"/>
    <property type="match status" value="1"/>
</dbReference>
<dbReference type="SMART" id="SM00641">
    <property type="entry name" value="Glyco_25"/>
    <property type="match status" value="1"/>
</dbReference>
<dbReference type="EC" id="3.2.1.17" evidence="4"/>
<dbReference type="AlphaFoldDB" id="A0A1H8L6W0"/>
<evidence type="ECO:0000256" key="3">
    <source>
        <dbReference type="ARBA" id="ARBA00023295"/>
    </source>
</evidence>
<dbReference type="PANTHER" id="PTHR34135:SF2">
    <property type="entry name" value="LYSOZYME"/>
    <property type="match status" value="1"/>
</dbReference>
<keyword evidence="2 4" id="KW-0378">Hydrolase</keyword>
<protein>
    <recommendedName>
        <fullName evidence="4">Lysozyme</fullName>
        <ecNumber evidence="4">3.2.1.17</ecNumber>
    </recommendedName>
</protein>
<dbReference type="CDD" id="cd00599">
    <property type="entry name" value="GH25_muramidase"/>
    <property type="match status" value="1"/>
</dbReference>
<dbReference type="GO" id="GO:0016998">
    <property type="term" value="P:cell wall macromolecule catabolic process"/>
    <property type="evidence" value="ECO:0007669"/>
    <property type="project" value="InterPro"/>
</dbReference>
<name>A0A1H8L6W0_9BACL</name>